<evidence type="ECO:0000259" key="6">
    <source>
        <dbReference type="PROSITE" id="PS50255"/>
    </source>
</evidence>
<dbReference type="InterPro" id="IPR050741">
    <property type="entry name" value="Acyl-CoA_dehydrogenase"/>
</dbReference>
<dbReference type="PANTHER" id="PTHR48083:SF28">
    <property type="entry name" value="ACYL-COA DEHYDROGENASE FAMILY PROTEIN (AFU_ORTHOLOGUE AFUA_6G10880)-RELATED"/>
    <property type="match status" value="1"/>
</dbReference>
<evidence type="ECO:0000256" key="5">
    <source>
        <dbReference type="ARBA" id="ARBA00023002"/>
    </source>
</evidence>
<dbReference type="Gene3D" id="2.40.110.10">
    <property type="entry name" value="Butyryl-CoA Dehydrogenase, subunit A, domain 2"/>
    <property type="match status" value="1"/>
</dbReference>
<dbReference type="GO" id="GO:0003995">
    <property type="term" value="F:acyl-CoA dehydrogenase activity"/>
    <property type="evidence" value="ECO:0007669"/>
    <property type="project" value="InterPro"/>
</dbReference>
<evidence type="ECO:0000256" key="3">
    <source>
        <dbReference type="ARBA" id="ARBA00022630"/>
    </source>
</evidence>
<evidence type="ECO:0000313" key="8">
    <source>
        <dbReference type="Proteomes" id="UP000559027"/>
    </source>
</evidence>
<dbReference type="GO" id="GO:0005737">
    <property type="term" value="C:cytoplasm"/>
    <property type="evidence" value="ECO:0007669"/>
    <property type="project" value="TreeGrafter"/>
</dbReference>
<feature type="domain" description="Cytochrome b5 heme-binding" evidence="6">
    <location>
        <begin position="539"/>
        <end position="618"/>
    </location>
</feature>
<name>A0A8H5G6K3_9AGAR</name>
<dbReference type="PROSITE" id="PS00072">
    <property type="entry name" value="ACYL_COA_DH_1"/>
    <property type="match status" value="1"/>
</dbReference>
<dbReference type="SUPFAM" id="SSF55856">
    <property type="entry name" value="Cytochrome b5-like heme/steroid binding domain"/>
    <property type="match status" value="1"/>
</dbReference>
<protein>
    <recommendedName>
        <fullName evidence="6">Cytochrome b5 heme-binding domain-containing protein</fullName>
    </recommendedName>
</protein>
<dbReference type="InterPro" id="IPR036250">
    <property type="entry name" value="AcylCo_DH-like_C"/>
</dbReference>
<comment type="similarity">
    <text evidence="2">Belongs to the acyl-CoA dehydrogenase family.</text>
</comment>
<proteinExistence type="inferred from homology"/>
<keyword evidence="3" id="KW-0285">Flavoprotein</keyword>
<gene>
    <name evidence="7" type="ORF">D9756_003360</name>
</gene>
<evidence type="ECO:0000313" key="7">
    <source>
        <dbReference type="EMBL" id="KAF5359298.1"/>
    </source>
</evidence>
<dbReference type="InterPro" id="IPR037069">
    <property type="entry name" value="AcylCoA_DH/ox_N_sf"/>
</dbReference>
<dbReference type="PANTHER" id="PTHR48083">
    <property type="entry name" value="MEDIUM-CHAIN SPECIFIC ACYL-COA DEHYDROGENASE, MITOCHONDRIAL-RELATED"/>
    <property type="match status" value="1"/>
</dbReference>
<dbReference type="InterPro" id="IPR001199">
    <property type="entry name" value="Cyt_B5-like_heme/steroid-bd"/>
</dbReference>
<comment type="cofactor">
    <cofactor evidence="1">
        <name>FAD</name>
        <dbReference type="ChEBI" id="CHEBI:57692"/>
    </cofactor>
</comment>
<dbReference type="Gene3D" id="3.10.120.10">
    <property type="entry name" value="Cytochrome b5-like heme/steroid binding domain"/>
    <property type="match status" value="1"/>
</dbReference>
<dbReference type="AlphaFoldDB" id="A0A8H5G6K3"/>
<dbReference type="SMART" id="SM01117">
    <property type="entry name" value="Cyt-b5"/>
    <property type="match status" value="1"/>
</dbReference>
<dbReference type="Proteomes" id="UP000559027">
    <property type="component" value="Unassembled WGS sequence"/>
</dbReference>
<dbReference type="InterPro" id="IPR013786">
    <property type="entry name" value="AcylCoA_DH/ox_N"/>
</dbReference>
<keyword evidence="8" id="KW-1185">Reference proteome</keyword>
<dbReference type="GO" id="GO:0033539">
    <property type="term" value="P:fatty acid beta-oxidation using acyl-CoA dehydrogenase"/>
    <property type="evidence" value="ECO:0007669"/>
    <property type="project" value="TreeGrafter"/>
</dbReference>
<dbReference type="SUPFAM" id="SSF56645">
    <property type="entry name" value="Acyl-CoA dehydrogenase NM domain-like"/>
    <property type="match status" value="1"/>
</dbReference>
<dbReference type="InterPro" id="IPR046373">
    <property type="entry name" value="Acyl-CoA_Oxase/DH_mid-dom_sf"/>
</dbReference>
<dbReference type="Pfam" id="PF16862">
    <property type="entry name" value="Glyco_hydro_79C"/>
    <property type="match status" value="1"/>
</dbReference>
<dbReference type="Gene3D" id="1.10.540.10">
    <property type="entry name" value="Acyl-CoA dehydrogenase/oxidase, N-terminal domain"/>
    <property type="match status" value="1"/>
</dbReference>
<dbReference type="CDD" id="cd00567">
    <property type="entry name" value="ACAD"/>
    <property type="match status" value="1"/>
</dbReference>
<dbReference type="EMBL" id="JAACJO010000004">
    <property type="protein sequence ID" value="KAF5359298.1"/>
    <property type="molecule type" value="Genomic_DNA"/>
</dbReference>
<dbReference type="InterPro" id="IPR006091">
    <property type="entry name" value="Acyl-CoA_Oxase/DH_mid-dom"/>
</dbReference>
<sequence length="1092" mass="120574">MLLKLTNAPILPPDASHFLDPALGSFSIETAFFEEFVGNTSEPNTLTRRLLDNLKTRTGVPVEIRIGGITADSTYWDPNLNVSLSNFIDDAGALQNTTIGPGFWNSVKLLPQGTKVTMNLDLQDLDFQGALAMAKAAEAGLGSGQLVLFEIGNEPDHYLRFTANNYTSIWGTWAKNISDNLRLSSPTFQVGATVEDPLWPFNAPGASSALDCVSALAAGANKDGVVKTCSEHTYQYSGPCRKRFLSLLANFSLEVNTIRSRARAKMGLAILSDRLSGWLYLHQGGPLALQSQTQLNHGGLSFYDMWYPVQNINGPIKVFPSYATYLFITETLGHSKTLQISNLYPGRQANGSSITTAMGDQSSGQLVAYGFWDTADRSTHGFPIKLALLNMEIYNRTQADTTPRPSSTFDISGLLQDKNQVVRVRRLQAPGADVQDANVTTWAGQTFEDGNAHGQLVEEQVRGGKIAVKASEAALVFLTRSGTLLGRCQKNTFINRKAILDRGRDEKAQNIASARRPAPLNMYALEFSPLPPLSHSAMSKQFTAEEVALHNKDGDLWVIIDSKVYDLSRFAQMHPGGLAVLLDSEVAGQDATEAFFSLHRYEILQRPQYSRLAIGTLAGAEQQVFPKSVGGLSNVPYAEPTWLTSGYHSPYYKDHHRKFQAAFRKFVEEVIVPDAQAREEDGKRPSPHVFQEMAKTNIMAMRLGPGPHLKGLTLMGGIVKPEEFDYFHELIMGQEIARIHARGYIDGLGGGLPAVMNFGQPELRDRVVREVFEGKKLVCLAITEAFAGSDVAGLKCFAKRVEKGWVVTGTKKWITNGTFADYFVVGCRTEKGGLVVLFIERQEGIETKPIKTSYSTAAGTAYITFENVFVPYEHTLGPENDGLRVILSNFNHERWGMVTSSVGGQRTIVEECIKWVNQRKVFGKPLHSQAIIRSKLAAMIARVESAQSWLENITYQMNHMSYKDQSRYLAGHVRAIGLLKKFATESAQDTARDAVQVFGGRGITRTGMGRFIEHRSWWRYVVSLRAVLSTHSNYDKPKAEDVLGDLGIHTIGPTSYANKKRLTTDVDINPMPLIWPGAMGERILIKLKKGEV</sequence>
<reference evidence="7 8" key="1">
    <citation type="journal article" date="2020" name="ISME J.">
        <title>Uncovering the hidden diversity of litter-decomposition mechanisms in mushroom-forming fungi.</title>
        <authorList>
            <person name="Floudas D."/>
            <person name="Bentzer J."/>
            <person name="Ahren D."/>
            <person name="Johansson T."/>
            <person name="Persson P."/>
            <person name="Tunlid A."/>
        </authorList>
    </citation>
    <scope>NUCLEOTIDE SEQUENCE [LARGE SCALE GENOMIC DNA]</scope>
    <source>
        <strain evidence="7 8">CBS 146.42</strain>
    </source>
</reference>
<dbReference type="InterPro" id="IPR031728">
    <property type="entry name" value="GlcAase_C"/>
</dbReference>
<dbReference type="PROSITE" id="PS50255">
    <property type="entry name" value="CYTOCHROME_B5_2"/>
    <property type="match status" value="1"/>
</dbReference>
<dbReference type="Pfam" id="PF00441">
    <property type="entry name" value="Acyl-CoA_dh_1"/>
    <property type="match status" value="1"/>
</dbReference>
<dbReference type="GO" id="GO:0050660">
    <property type="term" value="F:flavin adenine dinucleotide binding"/>
    <property type="evidence" value="ECO:0007669"/>
    <property type="project" value="InterPro"/>
</dbReference>
<dbReference type="InterPro" id="IPR009075">
    <property type="entry name" value="AcylCo_DH/oxidase_C"/>
</dbReference>
<dbReference type="SUPFAM" id="SSF51445">
    <property type="entry name" value="(Trans)glycosidases"/>
    <property type="match status" value="1"/>
</dbReference>
<organism evidence="7 8">
    <name type="scientific">Leucocoprinus leucothites</name>
    <dbReference type="NCBI Taxonomy" id="201217"/>
    <lineage>
        <taxon>Eukaryota</taxon>
        <taxon>Fungi</taxon>
        <taxon>Dikarya</taxon>
        <taxon>Basidiomycota</taxon>
        <taxon>Agaricomycotina</taxon>
        <taxon>Agaricomycetes</taxon>
        <taxon>Agaricomycetidae</taxon>
        <taxon>Agaricales</taxon>
        <taxon>Agaricineae</taxon>
        <taxon>Agaricaceae</taxon>
        <taxon>Leucocoprinus</taxon>
    </lineage>
</organism>
<dbReference type="Pfam" id="PF00173">
    <property type="entry name" value="Cyt-b5"/>
    <property type="match status" value="1"/>
</dbReference>
<dbReference type="InterPro" id="IPR006089">
    <property type="entry name" value="Acyl-CoA_DH_CS"/>
</dbReference>
<accession>A0A8H5G6K3</accession>
<dbReference type="InterPro" id="IPR017853">
    <property type="entry name" value="GH"/>
</dbReference>
<evidence type="ECO:0000256" key="4">
    <source>
        <dbReference type="ARBA" id="ARBA00022827"/>
    </source>
</evidence>
<dbReference type="OrthoDB" id="2588832at2759"/>
<dbReference type="SUPFAM" id="SSF47203">
    <property type="entry name" value="Acyl-CoA dehydrogenase C-terminal domain-like"/>
    <property type="match status" value="1"/>
</dbReference>
<dbReference type="Gene3D" id="3.20.20.80">
    <property type="entry name" value="Glycosidases"/>
    <property type="match status" value="1"/>
</dbReference>
<dbReference type="InterPro" id="IPR036400">
    <property type="entry name" value="Cyt_B5-like_heme/steroid_sf"/>
</dbReference>
<dbReference type="InterPro" id="IPR009100">
    <property type="entry name" value="AcylCoA_DH/oxidase_NM_dom_sf"/>
</dbReference>
<evidence type="ECO:0000256" key="1">
    <source>
        <dbReference type="ARBA" id="ARBA00001974"/>
    </source>
</evidence>
<evidence type="ECO:0000256" key="2">
    <source>
        <dbReference type="ARBA" id="ARBA00009347"/>
    </source>
</evidence>
<keyword evidence="5" id="KW-0560">Oxidoreductase</keyword>
<comment type="caution">
    <text evidence="7">The sequence shown here is derived from an EMBL/GenBank/DDBJ whole genome shotgun (WGS) entry which is preliminary data.</text>
</comment>
<dbReference type="Pfam" id="PF02771">
    <property type="entry name" value="Acyl-CoA_dh_N"/>
    <property type="match status" value="1"/>
</dbReference>
<dbReference type="Gene3D" id="1.20.140.10">
    <property type="entry name" value="Butyryl-CoA Dehydrogenase, subunit A, domain 3"/>
    <property type="match status" value="1"/>
</dbReference>
<dbReference type="Pfam" id="PF02770">
    <property type="entry name" value="Acyl-CoA_dh_M"/>
    <property type="match status" value="1"/>
</dbReference>
<keyword evidence="4" id="KW-0274">FAD</keyword>